<dbReference type="OrthoDB" id="2425134at2759"/>
<dbReference type="InterPro" id="IPR043502">
    <property type="entry name" value="DNA/RNA_pol_sf"/>
</dbReference>
<sequence length="188" mass="21584">MLLMFEKGIHGGITVATQRYAKANNPYIEGYDASKPTNYLMYADANNLYGWAMSKHLPTGGFQWINPDDIPALDTLTAEDDQDYVLEVDLEYPKDLQDYHNDYPLAPEAIQLKKVRKLVPNFGDKIKYVVHYVNLKQYLALGVKLRKKYYIDLNTALRAAATTDFQKDFFKLMNNAMFGKPWKISARG</sequence>
<proteinExistence type="predicted"/>
<evidence type="ECO:0008006" key="3">
    <source>
        <dbReference type="Google" id="ProtNLM"/>
    </source>
</evidence>
<keyword evidence="2" id="KW-1185">Reference proteome</keyword>
<dbReference type="PANTHER" id="PTHR31511:SF12">
    <property type="entry name" value="RHO TERMINATION FACTOR N-TERMINAL DOMAIN-CONTAINING PROTEIN"/>
    <property type="match status" value="1"/>
</dbReference>
<evidence type="ECO:0000313" key="1">
    <source>
        <dbReference type="EMBL" id="VDH92232.1"/>
    </source>
</evidence>
<accession>A0A8B6BLU8</accession>
<dbReference type="PANTHER" id="PTHR31511">
    <property type="entry name" value="PROTEIN CBG23764"/>
    <property type="match status" value="1"/>
</dbReference>
<protein>
    <recommendedName>
        <fullName evidence="3">DNA-directed DNA polymerase</fullName>
    </recommendedName>
</protein>
<comment type="caution">
    <text evidence="1">The sequence shown here is derived from an EMBL/GenBank/DDBJ whole genome shotgun (WGS) entry which is preliminary data.</text>
</comment>
<evidence type="ECO:0000313" key="2">
    <source>
        <dbReference type="Proteomes" id="UP000596742"/>
    </source>
</evidence>
<gene>
    <name evidence="1" type="ORF">MGAL_10B050056</name>
</gene>
<name>A0A8B6BLU8_MYTGA</name>
<dbReference type="Proteomes" id="UP000596742">
    <property type="component" value="Unassembled WGS sequence"/>
</dbReference>
<dbReference type="EMBL" id="UYJE01000314">
    <property type="protein sequence ID" value="VDH92232.1"/>
    <property type="molecule type" value="Genomic_DNA"/>
</dbReference>
<dbReference type="AlphaFoldDB" id="A0A8B6BLU8"/>
<dbReference type="SUPFAM" id="SSF56672">
    <property type="entry name" value="DNA/RNA polymerases"/>
    <property type="match status" value="1"/>
</dbReference>
<reference evidence="1" key="1">
    <citation type="submission" date="2018-11" db="EMBL/GenBank/DDBJ databases">
        <authorList>
            <person name="Alioto T."/>
            <person name="Alioto T."/>
        </authorList>
    </citation>
    <scope>NUCLEOTIDE SEQUENCE</scope>
</reference>
<organism evidence="1 2">
    <name type="scientific">Mytilus galloprovincialis</name>
    <name type="common">Mediterranean mussel</name>
    <dbReference type="NCBI Taxonomy" id="29158"/>
    <lineage>
        <taxon>Eukaryota</taxon>
        <taxon>Metazoa</taxon>
        <taxon>Spiralia</taxon>
        <taxon>Lophotrochozoa</taxon>
        <taxon>Mollusca</taxon>
        <taxon>Bivalvia</taxon>
        <taxon>Autobranchia</taxon>
        <taxon>Pteriomorphia</taxon>
        <taxon>Mytilida</taxon>
        <taxon>Mytiloidea</taxon>
        <taxon>Mytilidae</taxon>
        <taxon>Mytilinae</taxon>
        <taxon>Mytilus</taxon>
    </lineage>
</organism>